<name>A0A8J5STV0_ZIZPA</name>
<organism evidence="1 2">
    <name type="scientific">Zizania palustris</name>
    <name type="common">Northern wild rice</name>
    <dbReference type="NCBI Taxonomy" id="103762"/>
    <lineage>
        <taxon>Eukaryota</taxon>
        <taxon>Viridiplantae</taxon>
        <taxon>Streptophyta</taxon>
        <taxon>Embryophyta</taxon>
        <taxon>Tracheophyta</taxon>
        <taxon>Spermatophyta</taxon>
        <taxon>Magnoliopsida</taxon>
        <taxon>Liliopsida</taxon>
        <taxon>Poales</taxon>
        <taxon>Poaceae</taxon>
        <taxon>BOP clade</taxon>
        <taxon>Oryzoideae</taxon>
        <taxon>Oryzeae</taxon>
        <taxon>Zizaniinae</taxon>
        <taxon>Zizania</taxon>
    </lineage>
</organism>
<sequence length="171" mass="18207">MQKHPPVLTSLASASSTLAKSASEELRAAVGGGRGRGRGGASRMVTCVRSFRDGARAEPATRRGFKGKSLRLRRLHVLSRRLSRRYTRGLGPAGGGALGLRAGRARPGQRSLRPVIDLCEARPGLRGSRLVAEGLGADGGVARGRWSGSVRREKEDEHCGVIWVFAKNSSL</sequence>
<keyword evidence="2" id="KW-1185">Reference proteome</keyword>
<gene>
    <name evidence="1" type="ORF">GUJ93_ZPchr0007g3194</name>
</gene>
<proteinExistence type="predicted"/>
<dbReference type="EMBL" id="JAAALK010000282">
    <property type="protein sequence ID" value="KAG8081401.1"/>
    <property type="molecule type" value="Genomic_DNA"/>
</dbReference>
<reference evidence="1" key="2">
    <citation type="submission" date="2021-02" db="EMBL/GenBank/DDBJ databases">
        <authorList>
            <person name="Kimball J.A."/>
            <person name="Haas M.W."/>
            <person name="Macchietto M."/>
            <person name="Kono T."/>
            <person name="Duquette J."/>
            <person name="Shao M."/>
        </authorList>
    </citation>
    <scope>NUCLEOTIDE SEQUENCE</scope>
    <source>
        <tissue evidence="1">Fresh leaf tissue</tissue>
    </source>
</reference>
<accession>A0A8J5STV0</accession>
<dbReference type="AlphaFoldDB" id="A0A8J5STV0"/>
<comment type="caution">
    <text evidence="1">The sequence shown here is derived from an EMBL/GenBank/DDBJ whole genome shotgun (WGS) entry which is preliminary data.</text>
</comment>
<dbReference type="Proteomes" id="UP000729402">
    <property type="component" value="Unassembled WGS sequence"/>
</dbReference>
<reference evidence="1" key="1">
    <citation type="journal article" date="2021" name="bioRxiv">
        <title>Whole Genome Assembly and Annotation of Northern Wild Rice, Zizania palustris L., Supports a Whole Genome Duplication in the Zizania Genus.</title>
        <authorList>
            <person name="Haas M."/>
            <person name="Kono T."/>
            <person name="Macchietto M."/>
            <person name="Millas R."/>
            <person name="McGilp L."/>
            <person name="Shao M."/>
            <person name="Duquette J."/>
            <person name="Hirsch C.N."/>
            <person name="Kimball J."/>
        </authorList>
    </citation>
    <scope>NUCLEOTIDE SEQUENCE</scope>
    <source>
        <tissue evidence="1">Fresh leaf tissue</tissue>
    </source>
</reference>
<protein>
    <submittedName>
        <fullName evidence="1">Uncharacterized protein</fullName>
    </submittedName>
</protein>
<evidence type="ECO:0000313" key="2">
    <source>
        <dbReference type="Proteomes" id="UP000729402"/>
    </source>
</evidence>
<evidence type="ECO:0000313" key="1">
    <source>
        <dbReference type="EMBL" id="KAG8081401.1"/>
    </source>
</evidence>